<reference evidence="2 3" key="1">
    <citation type="submission" date="2016-10" db="EMBL/GenBank/DDBJ databases">
        <title>The genome sequence of Colletotrichum fioriniae PJ7.</title>
        <authorList>
            <person name="Baroncelli R."/>
        </authorList>
    </citation>
    <scope>NUCLEOTIDE SEQUENCE [LARGE SCALE GENOMIC DNA]</scope>
    <source>
        <strain evidence="2 3">IMI 309622</strain>
    </source>
</reference>
<protein>
    <submittedName>
        <fullName evidence="2">Uncharacterized protein</fullName>
    </submittedName>
</protein>
<dbReference type="RefSeq" id="XP_060310988.1">
    <property type="nucleotide sequence ID" value="XM_060457823.1"/>
</dbReference>
<gene>
    <name evidence="2" type="ORF">CCOS01_09666</name>
</gene>
<dbReference type="AlphaFoldDB" id="A0AAI9YS09"/>
<proteinExistence type="predicted"/>
<feature type="region of interest" description="Disordered" evidence="1">
    <location>
        <begin position="84"/>
        <end position="110"/>
    </location>
</feature>
<dbReference type="GeneID" id="85341370"/>
<organism evidence="2 3">
    <name type="scientific">Colletotrichum costaricense</name>
    <dbReference type="NCBI Taxonomy" id="1209916"/>
    <lineage>
        <taxon>Eukaryota</taxon>
        <taxon>Fungi</taxon>
        <taxon>Dikarya</taxon>
        <taxon>Ascomycota</taxon>
        <taxon>Pezizomycotina</taxon>
        <taxon>Sordariomycetes</taxon>
        <taxon>Hypocreomycetidae</taxon>
        <taxon>Glomerellales</taxon>
        <taxon>Glomerellaceae</taxon>
        <taxon>Colletotrichum</taxon>
        <taxon>Colletotrichum acutatum species complex</taxon>
    </lineage>
</organism>
<name>A0AAI9YS09_9PEZI</name>
<comment type="caution">
    <text evidence="2">The sequence shown here is derived from an EMBL/GenBank/DDBJ whole genome shotgun (WGS) entry which is preliminary data.</text>
</comment>
<dbReference type="Proteomes" id="UP001240678">
    <property type="component" value="Unassembled WGS sequence"/>
</dbReference>
<keyword evidence="3" id="KW-1185">Reference proteome</keyword>
<evidence type="ECO:0000313" key="2">
    <source>
        <dbReference type="EMBL" id="KAK1521954.1"/>
    </source>
</evidence>
<evidence type="ECO:0000256" key="1">
    <source>
        <dbReference type="SAM" id="MobiDB-lite"/>
    </source>
</evidence>
<feature type="region of interest" description="Disordered" evidence="1">
    <location>
        <begin position="1"/>
        <end position="31"/>
    </location>
</feature>
<evidence type="ECO:0000313" key="3">
    <source>
        <dbReference type="Proteomes" id="UP001240678"/>
    </source>
</evidence>
<accession>A0AAI9YS09</accession>
<sequence>MERRQNSPNKLGDTDTRFYSHIPKTKVQPPQQIRTRHFPSITRLLSVLKTIRSSIGPNRVLHLLSLSHEAEEGMSFTRQVVVMESGNDQPTRPGTRNPREPPALSQYQEL</sequence>
<dbReference type="EMBL" id="MOOE01000010">
    <property type="protein sequence ID" value="KAK1521954.1"/>
    <property type="molecule type" value="Genomic_DNA"/>
</dbReference>